<dbReference type="AlphaFoldDB" id="A0A7N0TBZ7"/>
<dbReference type="PANTHER" id="PTHR45023">
    <property type="match status" value="1"/>
</dbReference>
<proteinExistence type="predicted"/>
<dbReference type="Gramene" id="Kaladp0032s0157.1.v1.1">
    <property type="protein sequence ID" value="Kaladp0032s0157.1.v1.1.CDS.1"/>
    <property type="gene ID" value="Kaladp0032s0157.v1.1"/>
</dbReference>
<dbReference type="PANTHER" id="PTHR45023:SF4">
    <property type="entry name" value="GLYCINE-RICH PROTEIN-RELATED"/>
    <property type="match status" value="1"/>
</dbReference>
<evidence type="ECO:0008006" key="4">
    <source>
        <dbReference type="Google" id="ProtNLM"/>
    </source>
</evidence>
<feature type="region of interest" description="Disordered" evidence="1">
    <location>
        <begin position="64"/>
        <end position="109"/>
    </location>
</feature>
<keyword evidence="3" id="KW-1185">Reference proteome</keyword>
<sequence length="109" mass="12505">MPRVNELNGYYNRIVSDHHSGWSYNQKIQAAHLNWKNAHKKREFPYTHVWEMVKDEPIWAAQVGEQNASKKTKTSDFGAYTSSSHHDIEDNAHVGNESEGRLIGQKAAK</sequence>
<name>A0A7N0TBZ7_KALFE</name>
<protein>
    <recommendedName>
        <fullName evidence="4">No apical meristem-associated C-terminal domain-containing protein</fullName>
    </recommendedName>
</protein>
<feature type="compositionally biased region" description="Basic and acidic residues" evidence="1">
    <location>
        <begin position="84"/>
        <end position="100"/>
    </location>
</feature>
<accession>A0A7N0TBZ7</accession>
<reference evidence="2" key="1">
    <citation type="submission" date="2021-01" db="UniProtKB">
        <authorList>
            <consortium name="EnsemblPlants"/>
        </authorList>
    </citation>
    <scope>IDENTIFICATION</scope>
</reference>
<evidence type="ECO:0000313" key="3">
    <source>
        <dbReference type="Proteomes" id="UP000594263"/>
    </source>
</evidence>
<dbReference type="Proteomes" id="UP000594263">
    <property type="component" value="Unplaced"/>
</dbReference>
<dbReference type="EnsemblPlants" id="Kaladp0032s0157.1.v1.1">
    <property type="protein sequence ID" value="Kaladp0032s0157.1.v1.1.CDS.1"/>
    <property type="gene ID" value="Kaladp0032s0157.v1.1"/>
</dbReference>
<dbReference type="OMA" id="PRVNELN"/>
<organism evidence="2 3">
    <name type="scientific">Kalanchoe fedtschenkoi</name>
    <name type="common">Lavender scallops</name>
    <name type="synonym">South American air plant</name>
    <dbReference type="NCBI Taxonomy" id="63787"/>
    <lineage>
        <taxon>Eukaryota</taxon>
        <taxon>Viridiplantae</taxon>
        <taxon>Streptophyta</taxon>
        <taxon>Embryophyta</taxon>
        <taxon>Tracheophyta</taxon>
        <taxon>Spermatophyta</taxon>
        <taxon>Magnoliopsida</taxon>
        <taxon>eudicotyledons</taxon>
        <taxon>Gunneridae</taxon>
        <taxon>Pentapetalae</taxon>
        <taxon>Saxifragales</taxon>
        <taxon>Crassulaceae</taxon>
        <taxon>Kalanchoe</taxon>
    </lineage>
</organism>
<evidence type="ECO:0000256" key="1">
    <source>
        <dbReference type="SAM" id="MobiDB-lite"/>
    </source>
</evidence>
<evidence type="ECO:0000313" key="2">
    <source>
        <dbReference type="EnsemblPlants" id="Kaladp0032s0157.1.v1.1.CDS.1"/>
    </source>
</evidence>